<evidence type="ECO:0000256" key="3">
    <source>
        <dbReference type="SAM" id="Phobius"/>
    </source>
</evidence>
<dbReference type="GO" id="GO:0006465">
    <property type="term" value="P:signal peptide processing"/>
    <property type="evidence" value="ECO:0007669"/>
    <property type="project" value="TreeGrafter"/>
</dbReference>
<feature type="transmembrane region" description="Helical" evidence="3">
    <location>
        <begin position="51"/>
        <end position="75"/>
    </location>
</feature>
<dbReference type="RefSeq" id="WP_051037414.1">
    <property type="nucleotide sequence ID" value="NZ_UGRY01000002.1"/>
</dbReference>
<feature type="region of interest" description="Disordered" evidence="2">
    <location>
        <begin position="140"/>
        <end position="164"/>
    </location>
</feature>
<dbReference type="EMBL" id="UGRY01000002">
    <property type="protein sequence ID" value="SUA80844.1"/>
    <property type="molecule type" value="Genomic_DNA"/>
</dbReference>
<feature type="transmembrane region" description="Helical" evidence="3">
    <location>
        <begin position="95"/>
        <end position="118"/>
    </location>
</feature>
<name>A0A378YUP9_9NOCA</name>
<dbReference type="Pfam" id="PF01478">
    <property type="entry name" value="Peptidase_A24"/>
    <property type="match status" value="1"/>
</dbReference>
<dbReference type="GO" id="GO:0004190">
    <property type="term" value="F:aspartic-type endopeptidase activity"/>
    <property type="evidence" value="ECO:0007669"/>
    <property type="project" value="InterPro"/>
</dbReference>
<keyword evidence="3" id="KW-0812">Transmembrane</keyword>
<evidence type="ECO:0000313" key="6">
    <source>
        <dbReference type="Proteomes" id="UP000255467"/>
    </source>
</evidence>
<keyword evidence="6" id="KW-1185">Reference proteome</keyword>
<dbReference type="AlphaFoldDB" id="A0A378YUP9"/>
<evidence type="ECO:0000256" key="1">
    <source>
        <dbReference type="ARBA" id="ARBA00005801"/>
    </source>
</evidence>
<dbReference type="Gene3D" id="1.20.120.1220">
    <property type="match status" value="1"/>
</dbReference>
<keyword evidence="5" id="KW-0378">Hydrolase</keyword>
<dbReference type="OrthoDB" id="4428077at2"/>
<evidence type="ECO:0000256" key="2">
    <source>
        <dbReference type="SAM" id="MobiDB-lite"/>
    </source>
</evidence>
<dbReference type="GO" id="GO:0005886">
    <property type="term" value="C:plasma membrane"/>
    <property type="evidence" value="ECO:0007669"/>
    <property type="project" value="TreeGrafter"/>
</dbReference>
<dbReference type="STRING" id="1406858.GCA_000710895_06551"/>
<dbReference type="InterPro" id="IPR050882">
    <property type="entry name" value="Prepilin_peptidase/N-MTase"/>
</dbReference>
<keyword evidence="5" id="KW-0645">Protease</keyword>
<keyword evidence="3" id="KW-1133">Transmembrane helix</keyword>
<gene>
    <name evidence="5" type="ORF">NCTC1934_04479</name>
</gene>
<keyword evidence="3" id="KW-0472">Membrane</keyword>
<dbReference type="Proteomes" id="UP000255467">
    <property type="component" value="Unassembled WGS sequence"/>
</dbReference>
<accession>A0A378YUP9</accession>
<dbReference type="InterPro" id="IPR000045">
    <property type="entry name" value="Prepilin_IV_endopep_pep"/>
</dbReference>
<proteinExistence type="inferred from homology"/>
<dbReference type="PANTHER" id="PTHR30487">
    <property type="entry name" value="TYPE 4 PREPILIN-LIKE PROTEINS LEADER PEPTIDE-PROCESSING ENZYME"/>
    <property type="match status" value="1"/>
</dbReference>
<feature type="domain" description="Prepilin type IV endopeptidase peptidase" evidence="4">
    <location>
        <begin position="9"/>
        <end position="107"/>
    </location>
</feature>
<reference evidence="5 6" key="1">
    <citation type="submission" date="2018-06" db="EMBL/GenBank/DDBJ databases">
        <authorList>
            <consortium name="Pathogen Informatics"/>
            <person name="Doyle S."/>
        </authorList>
    </citation>
    <scope>NUCLEOTIDE SEQUENCE [LARGE SCALE GENOMIC DNA]</scope>
    <source>
        <strain evidence="5 6">NCTC1934</strain>
    </source>
</reference>
<sequence>MDPIPLLGLLTWCAALSAADLRHRRLPNLLTLPGAAVVFGYAWLGGRWAVALVGALLLAVPYLLIHLTMPSALGAGDVKLALGLGGACALAGAQAWVWAAITAPLLTALAGAGTLLAARARPGGRCGHAGAPAWTWTAADPVAHPRRTGGPPVGGPRREAPGDSLIGSRAELAERGLPRPVSPVVAVPPATLAHGAAMCAASVAAIMLTR</sequence>
<dbReference type="PANTHER" id="PTHR30487:SF0">
    <property type="entry name" value="PREPILIN LEADER PEPTIDASE_N-METHYLTRANSFERASE-RELATED"/>
    <property type="match status" value="1"/>
</dbReference>
<evidence type="ECO:0000313" key="5">
    <source>
        <dbReference type="EMBL" id="SUA80844.1"/>
    </source>
</evidence>
<evidence type="ECO:0000259" key="4">
    <source>
        <dbReference type="Pfam" id="PF01478"/>
    </source>
</evidence>
<protein>
    <submittedName>
        <fullName evidence="5">Flp pilus assembly protein, protease CpaA</fullName>
    </submittedName>
</protein>
<organism evidence="5 6">
    <name type="scientific">Nocardia otitidiscaviarum</name>
    <dbReference type="NCBI Taxonomy" id="1823"/>
    <lineage>
        <taxon>Bacteria</taxon>
        <taxon>Bacillati</taxon>
        <taxon>Actinomycetota</taxon>
        <taxon>Actinomycetes</taxon>
        <taxon>Mycobacteriales</taxon>
        <taxon>Nocardiaceae</taxon>
        <taxon>Nocardia</taxon>
    </lineage>
</organism>
<feature type="transmembrane region" description="Helical" evidence="3">
    <location>
        <begin position="28"/>
        <end position="44"/>
    </location>
</feature>
<comment type="similarity">
    <text evidence="1">Belongs to the peptidase A24 family.</text>
</comment>